<dbReference type="OrthoDB" id="10273933at2759"/>
<dbReference type="EMBL" id="CAJNON010000297">
    <property type="protein sequence ID" value="CAF1177796.1"/>
    <property type="molecule type" value="Genomic_DNA"/>
</dbReference>
<dbReference type="Gene3D" id="3.40.50.12780">
    <property type="entry name" value="N-terminal domain of ligase-like"/>
    <property type="match status" value="1"/>
</dbReference>
<evidence type="ECO:0000313" key="3">
    <source>
        <dbReference type="EMBL" id="CAF1182934.1"/>
    </source>
</evidence>
<dbReference type="SUPFAM" id="SSF56801">
    <property type="entry name" value="Acetyl-CoA synthetase-like"/>
    <property type="match status" value="1"/>
</dbReference>
<protein>
    <submittedName>
        <fullName evidence="3">Uncharacterized protein</fullName>
    </submittedName>
</protein>
<evidence type="ECO:0000313" key="2">
    <source>
        <dbReference type="EMBL" id="CAF1177796.1"/>
    </source>
</evidence>
<keyword evidence="1" id="KW-0472">Membrane</keyword>
<comment type="caution">
    <text evidence="3">The sequence shown here is derived from an EMBL/GenBank/DDBJ whole genome shotgun (WGS) entry which is preliminary data.</text>
</comment>
<feature type="transmembrane region" description="Helical" evidence="1">
    <location>
        <begin position="74"/>
        <end position="91"/>
    </location>
</feature>
<proteinExistence type="predicted"/>
<dbReference type="Proteomes" id="UP000663891">
    <property type="component" value="Unassembled WGS sequence"/>
</dbReference>
<keyword evidence="1" id="KW-1133">Transmembrane helix</keyword>
<dbReference type="InterPro" id="IPR042099">
    <property type="entry name" value="ANL_N_sf"/>
</dbReference>
<accession>A0A814UW06</accession>
<evidence type="ECO:0000313" key="4">
    <source>
        <dbReference type="EMBL" id="CAF1188720.1"/>
    </source>
</evidence>
<dbReference type="EMBL" id="CAJNOG010000346">
    <property type="protein sequence ID" value="CAF1188720.1"/>
    <property type="molecule type" value="Genomic_DNA"/>
</dbReference>
<keyword evidence="1" id="KW-0812">Transmembrane</keyword>
<name>A0A814UW06_9BILA</name>
<dbReference type="EMBL" id="CAJNOE010000377">
    <property type="protein sequence ID" value="CAF1182934.1"/>
    <property type="molecule type" value="Genomic_DNA"/>
</dbReference>
<gene>
    <name evidence="3" type="ORF">IZO911_LOCUS27574</name>
    <name evidence="4" type="ORF">JYZ213_LOCUS26210</name>
    <name evidence="2" type="ORF">VCS650_LOCUS24306</name>
</gene>
<evidence type="ECO:0000256" key="1">
    <source>
        <dbReference type="SAM" id="Phobius"/>
    </source>
</evidence>
<dbReference type="AlphaFoldDB" id="A0A814UW06"/>
<sequence>MSCCTDNWSTCLHTKLMSNMEKYAQKISIELDEQSLSYAETGYYVQRLALALLDTDLFHRHEIIYQMVTRSIELPLGMFAIFAVGRIYYGLNPDE</sequence>
<organism evidence="3 5">
    <name type="scientific">Adineta steineri</name>
    <dbReference type="NCBI Taxonomy" id="433720"/>
    <lineage>
        <taxon>Eukaryota</taxon>
        <taxon>Metazoa</taxon>
        <taxon>Spiralia</taxon>
        <taxon>Gnathifera</taxon>
        <taxon>Rotifera</taxon>
        <taxon>Eurotatoria</taxon>
        <taxon>Bdelloidea</taxon>
        <taxon>Adinetida</taxon>
        <taxon>Adinetidae</taxon>
        <taxon>Adineta</taxon>
    </lineage>
</organism>
<dbReference type="Proteomes" id="UP000663860">
    <property type="component" value="Unassembled WGS sequence"/>
</dbReference>
<reference evidence="3" key="1">
    <citation type="submission" date="2021-02" db="EMBL/GenBank/DDBJ databases">
        <authorList>
            <person name="Nowell W R."/>
        </authorList>
    </citation>
    <scope>NUCLEOTIDE SEQUENCE</scope>
</reference>
<dbReference type="Proteomes" id="UP000663845">
    <property type="component" value="Unassembled WGS sequence"/>
</dbReference>
<evidence type="ECO:0000313" key="5">
    <source>
        <dbReference type="Proteomes" id="UP000663860"/>
    </source>
</evidence>